<keyword evidence="1" id="KW-0694">RNA-binding</keyword>
<dbReference type="GeneID" id="90958002"/>
<gene>
    <name evidence="3" type="ORF">PtrM4_145170</name>
</gene>
<dbReference type="RefSeq" id="XP_065959782.1">
    <property type="nucleotide sequence ID" value="XM_066109799.1"/>
</dbReference>
<dbReference type="KEGG" id="ptrr:90958002"/>
<dbReference type="SUPFAM" id="SSF53098">
    <property type="entry name" value="Ribonuclease H-like"/>
    <property type="match status" value="1"/>
</dbReference>
<dbReference type="PANTHER" id="PTHR37984">
    <property type="entry name" value="PROTEIN CBG26694"/>
    <property type="match status" value="1"/>
</dbReference>
<dbReference type="PANTHER" id="PTHR37984:SF15">
    <property type="entry name" value="INTEGRASE CATALYTIC DOMAIN-CONTAINING PROTEIN"/>
    <property type="match status" value="1"/>
</dbReference>
<organism evidence="3 4">
    <name type="scientific">Pyrenophora tritici-repentis</name>
    <dbReference type="NCBI Taxonomy" id="45151"/>
    <lineage>
        <taxon>Eukaryota</taxon>
        <taxon>Fungi</taxon>
        <taxon>Dikarya</taxon>
        <taxon>Ascomycota</taxon>
        <taxon>Pezizomycotina</taxon>
        <taxon>Dothideomycetes</taxon>
        <taxon>Pleosporomycetidae</taxon>
        <taxon>Pleosporales</taxon>
        <taxon>Pleosporineae</taxon>
        <taxon>Pleosporaceae</taxon>
        <taxon>Pyrenophora</taxon>
    </lineage>
</organism>
<dbReference type="Gene3D" id="3.30.420.10">
    <property type="entry name" value="Ribonuclease H-like superfamily/Ribonuclease H"/>
    <property type="match status" value="1"/>
</dbReference>
<dbReference type="InterPro" id="IPR041588">
    <property type="entry name" value="Integrase_H2C2"/>
</dbReference>
<dbReference type="Gene3D" id="1.10.340.70">
    <property type="match status" value="1"/>
</dbReference>
<reference evidence="3 4" key="1">
    <citation type="journal article" date="2018" name="BMC Genomics">
        <title>Comparative genomics of the wheat fungal pathogen Pyrenophora tritici-repentis reveals chromosomal variations and genome plasticity.</title>
        <authorList>
            <person name="Moolhuijzen P."/>
            <person name="See P.T."/>
            <person name="Hane J.K."/>
            <person name="Shi G."/>
            <person name="Liu Z."/>
            <person name="Oliver R.P."/>
            <person name="Moffat C.S."/>
        </authorList>
    </citation>
    <scope>NUCLEOTIDE SEQUENCE [LARGE SCALE GENOMIC DNA]</scope>
    <source>
        <strain evidence="3">M4</strain>
    </source>
</reference>
<accession>A0A834VLH5</accession>
<dbReference type="Pfam" id="PF17921">
    <property type="entry name" value="Integrase_H2C2"/>
    <property type="match status" value="1"/>
</dbReference>
<evidence type="ECO:0000313" key="3">
    <source>
        <dbReference type="EMBL" id="KAF7566197.1"/>
    </source>
</evidence>
<dbReference type="GO" id="GO:0003723">
    <property type="term" value="F:RNA binding"/>
    <property type="evidence" value="ECO:0007669"/>
    <property type="project" value="UniProtKB-KW"/>
</dbReference>
<sequence>MVARDFFWPGMSNDIRRYIRNCDTCGRTKPWRDGLQGLLKPLLVPEQIWKEISIDFIDGLLESDSKKSLMAVTDRLSKDVVFIPLANTETETVVQAFITYVVAYHWIPDAITSDRGTQFVSVFWRRLCEILRINRRISTAFHPQTDGATERMNSTWETYMKAFVNWAQDNWAPLCPLAQIAIKGRDATTTKLEIPIGADRRRYNAHEKSDQEKAESIVTKLRELLEMAQASIAQAQQEQERQANGNR</sequence>
<dbReference type="GO" id="GO:0015074">
    <property type="term" value="P:DNA integration"/>
    <property type="evidence" value="ECO:0007669"/>
    <property type="project" value="InterPro"/>
</dbReference>
<evidence type="ECO:0000259" key="2">
    <source>
        <dbReference type="PROSITE" id="PS50994"/>
    </source>
</evidence>
<evidence type="ECO:0000256" key="1">
    <source>
        <dbReference type="ARBA" id="ARBA00022884"/>
    </source>
</evidence>
<dbReference type="PROSITE" id="PS50994">
    <property type="entry name" value="INTEGRASE"/>
    <property type="match status" value="1"/>
</dbReference>
<evidence type="ECO:0000313" key="4">
    <source>
        <dbReference type="Proteomes" id="UP000245464"/>
    </source>
</evidence>
<dbReference type="InterPro" id="IPR036397">
    <property type="entry name" value="RNaseH_sf"/>
</dbReference>
<feature type="domain" description="Integrase catalytic" evidence="2">
    <location>
        <begin position="41"/>
        <end position="203"/>
    </location>
</feature>
<comment type="caution">
    <text evidence="3">The sequence shown here is derived from an EMBL/GenBank/DDBJ whole genome shotgun (WGS) entry which is preliminary data.</text>
</comment>
<dbReference type="Pfam" id="PF00665">
    <property type="entry name" value="rve"/>
    <property type="match status" value="1"/>
</dbReference>
<dbReference type="InterPro" id="IPR012337">
    <property type="entry name" value="RNaseH-like_sf"/>
</dbReference>
<dbReference type="InterPro" id="IPR050951">
    <property type="entry name" value="Retrovirus_Pol_polyprotein"/>
</dbReference>
<dbReference type="InterPro" id="IPR001584">
    <property type="entry name" value="Integrase_cat-core"/>
</dbReference>
<dbReference type="AlphaFoldDB" id="A0A834VLH5"/>
<proteinExistence type="predicted"/>
<dbReference type="GO" id="GO:0005634">
    <property type="term" value="C:nucleus"/>
    <property type="evidence" value="ECO:0007669"/>
    <property type="project" value="UniProtKB-ARBA"/>
</dbReference>
<name>A0A834VLH5_9PLEO</name>
<protein>
    <recommendedName>
        <fullName evidence="2">Integrase catalytic domain-containing protein</fullName>
    </recommendedName>
</protein>
<dbReference type="Proteomes" id="UP000245464">
    <property type="component" value="Chromosome 9"/>
</dbReference>
<dbReference type="EMBL" id="NQIK02000009">
    <property type="protein sequence ID" value="KAF7566197.1"/>
    <property type="molecule type" value="Genomic_DNA"/>
</dbReference>